<sequence>MTHGRKQLLAKTSVEMQLASLPRDGADSRSLKNSHRWSQHRLLRAFSIDRRLGQDAWQKTLDGGAASLGPRETRVERKRTRAAPSVASVDFVDAHWTRQPQGTSHVKLLRLLWAGQ</sequence>
<gene>
    <name evidence="2" type="ORF">EUGRSUZ_B00012</name>
</gene>
<dbReference type="EMBL" id="KK198754">
    <property type="protein sequence ID" value="KCW83047.1"/>
    <property type="molecule type" value="Genomic_DNA"/>
</dbReference>
<dbReference type="Gramene" id="KCW83047">
    <property type="protein sequence ID" value="KCW83047"/>
    <property type="gene ID" value="EUGRSUZ_B00012"/>
</dbReference>
<evidence type="ECO:0000256" key="1">
    <source>
        <dbReference type="SAM" id="MobiDB-lite"/>
    </source>
</evidence>
<dbReference type="AlphaFoldDB" id="A0A059CXG5"/>
<accession>A0A059CXG5</accession>
<evidence type="ECO:0000313" key="2">
    <source>
        <dbReference type="EMBL" id="KCW83047.1"/>
    </source>
</evidence>
<protein>
    <submittedName>
        <fullName evidence="2">Uncharacterized protein</fullName>
    </submittedName>
</protein>
<reference evidence="2" key="1">
    <citation type="submission" date="2013-07" db="EMBL/GenBank/DDBJ databases">
        <title>The genome of Eucalyptus grandis.</title>
        <authorList>
            <person name="Schmutz J."/>
            <person name="Hayes R."/>
            <person name="Myburg A."/>
            <person name="Tuskan G."/>
            <person name="Grattapaglia D."/>
            <person name="Rokhsar D.S."/>
        </authorList>
    </citation>
    <scope>NUCLEOTIDE SEQUENCE</scope>
    <source>
        <tissue evidence="2">Leaf extractions</tissue>
    </source>
</reference>
<proteinExistence type="predicted"/>
<dbReference type="InParanoid" id="A0A059CXG5"/>
<feature type="region of interest" description="Disordered" evidence="1">
    <location>
        <begin position="62"/>
        <end position="81"/>
    </location>
</feature>
<name>A0A059CXG5_EUCGR</name>
<organism evidence="2">
    <name type="scientific">Eucalyptus grandis</name>
    <name type="common">Flooded gum</name>
    <dbReference type="NCBI Taxonomy" id="71139"/>
    <lineage>
        <taxon>Eukaryota</taxon>
        <taxon>Viridiplantae</taxon>
        <taxon>Streptophyta</taxon>
        <taxon>Embryophyta</taxon>
        <taxon>Tracheophyta</taxon>
        <taxon>Spermatophyta</taxon>
        <taxon>Magnoliopsida</taxon>
        <taxon>eudicotyledons</taxon>
        <taxon>Gunneridae</taxon>
        <taxon>Pentapetalae</taxon>
        <taxon>rosids</taxon>
        <taxon>malvids</taxon>
        <taxon>Myrtales</taxon>
        <taxon>Myrtaceae</taxon>
        <taxon>Myrtoideae</taxon>
        <taxon>Eucalypteae</taxon>
        <taxon>Eucalyptus</taxon>
    </lineage>
</organism>